<evidence type="ECO:0000313" key="10">
    <source>
        <dbReference type="Proteomes" id="UP001596023"/>
    </source>
</evidence>
<dbReference type="RefSeq" id="WP_379993613.1">
    <property type="nucleotide sequence ID" value="NZ_JBHSGN010000011.1"/>
</dbReference>
<evidence type="ECO:0000256" key="4">
    <source>
        <dbReference type="ARBA" id="ARBA00023163"/>
    </source>
</evidence>
<comment type="similarity">
    <text evidence="5">Belongs to the SarZ family.</text>
</comment>
<evidence type="ECO:0000256" key="6">
    <source>
        <dbReference type="ARBA" id="ARBA00047188"/>
    </source>
</evidence>
<organism evidence="9 10">
    <name type="scientific">Dysgonomonas termitidis</name>
    <dbReference type="NCBI Taxonomy" id="1516126"/>
    <lineage>
        <taxon>Bacteria</taxon>
        <taxon>Pseudomonadati</taxon>
        <taxon>Bacteroidota</taxon>
        <taxon>Bacteroidia</taxon>
        <taxon>Bacteroidales</taxon>
        <taxon>Dysgonomonadaceae</taxon>
        <taxon>Dysgonomonas</taxon>
    </lineage>
</organism>
<dbReference type="Gene3D" id="1.10.10.10">
    <property type="entry name" value="Winged helix-like DNA-binding domain superfamily/Winged helix DNA-binding domain"/>
    <property type="match status" value="1"/>
</dbReference>
<dbReference type="InterPro" id="IPR055166">
    <property type="entry name" value="Transc_reg_Sar_Rot_HTH"/>
</dbReference>
<comment type="caution">
    <text evidence="9">The sequence shown here is derived from an EMBL/GenBank/DDBJ whole genome shotgun (WGS) entry which is preliminary data.</text>
</comment>
<evidence type="ECO:0000256" key="7">
    <source>
        <dbReference type="ARBA" id="ARBA00047207"/>
    </source>
</evidence>
<keyword evidence="4" id="KW-0804">Transcription</keyword>
<evidence type="ECO:0000256" key="2">
    <source>
        <dbReference type="ARBA" id="ARBA00023015"/>
    </source>
</evidence>
<protein>
    <recommendedName>
        <fullName evidence="6">HTH-type transcriptional regulator SarZ</fullName>
    </recommendedName>
    <alternativeName>
        <fullName evidence="7">Staphylococcal accessory regulator Z</fullName>
    </alternativeName>
</protein>
<dbReference type="InterPro" id="IPR036390">
    <property type="entry name" value="WH_DNA-bd_sf"/>
</dbReference>
<evidence type="ECO:0000256" key="3">
    <source>
        <dbReference type="ARBA" id="ARBA00023125"/>
    </source>
</evidence>
<dbReference type="InterPro" id="IPR036388">
    <property type="entry name" value="WH-like_DNA-bd_sf"/>
</dbReference>
<evidence type="ECO:0000256" key="5">
    <source>
        <dbReference type="ARBA" id="ARBA00046337"/>
    </source>
</evidence>
<keyword evidence="2" id="KW-0805">Transcription regulation</keyword>
<gene>
    <name evidence="9" type="ORF">ACFO6W_01910</name>
</gene>
<evidence type="ECO:0000259" key="8">
    <source>
        <dbReference type="PROSITE" id="PS50995"/>
    </source>
</evidence>
<accession>A0ABV9KR89</accession>
<dbReference type="SUPFAM" id="SSF46785">
    <property type="entry name" value="Winged helix' DNA-binding domain"/>
    <property type="match status" value="1"/>
</dbReference>
<dbReference type="PANTHER" id="PTHR42756:SF1">
    <property type="entry name" value="TRANSCRIPTIONAL REPRESSOR OF EMRAB OPERON"/>
    <property type="match status" value="1"/>
</dbReference>
<evidence type="ECO:0000313" key="9">
    <source>
        <dbReference type="EMBL" id="MFC4672440.1"/>
    </source>
</evidence>
<sequence length="152" mass="17310">MEKNRATSGMENINIDTLISHVLKLWSRSKKQILDEFGLTGSQFEILESLYDMSASGRDIIQVNLSEETGIDPMTTSTILRNLEKGCVITRVRGRIDNRVIYIGLTDNGKNLYKTAFVKMANCCDNLYRNIDKENLTIQLLSLSRELNNFNN</sequence>
<dbReference type="Proteomes" id="UP001596023">
    <property type="component" value="Unassembled WGS sequence"/>
</dbReference>
<dbReference type="PROSITE" id="PS50995">
    <property type="entry name" value="HTH_MARR_2"/>
    <property type="match status" value="1"/>
</dbReference>
<proteinExistence type="inferred from homology"/>
<reference evidence="10" key="1">
    <citation type="journal article" date="2019" name="Int. J. Syst. Evol. Microbiol.">
        <title>The Global Catalogue of Microorganisms (GCM) 10K type strain sequencing project: providing services to taxonomists for standard genome sequencing and annotation.</title>
        <authorList>
            <consortium name="The Broad Institute Genomics Platform"/>
            <consortium name="The Broad Institute Genome Sequencing Center for Infectious Disease"/>
            <person name="Wu L."/>
            <person name="Ma J."/>
        </authorList>
    </citation>
    <scope>NUCLEOTIDE SEQUENCE [LARGE SCALE GENOMIC DNA]</scope>
    <source>
        <strain evidence="10">CCUG 66188</strain>
    </source>
</reference>
<name>A0ABV9KR89_9BACT</name>
<dbReference type="InterPro" id="IPR000835">
    <property type="entry name" value="HTH_MarR-typ"/>
</dbReference>
<dbReference type="EMBL" id="JBHSGN010000011">
    <property type="protein sequence ID" value="MFC4672440.1"/>
    <property type="molecule type" value="Genomic_DNA"/>
</dbReference>
<dbReference type="SMART" id="SM00347">
    <property type="entry name" value="HTH_MARR"/>
    <property type="match status" value="1"/>
</dbReference>
<feature type="domain" description="HTH marR-type" evidence="8">
    <location>
        <begin position="12"/>
        <end position="149"/>
    </location>
</feature>
<comment type="subcellular location">
    <subcellularLocation>
        <location evidence="1">Cytoplasm</location>
    </subcellularLocation>
</comment>
<dbReference type="Pfam" id="PF22381">
    <property type="entry name" value="Staph_reg_Sar_Rot"/>
    <property type="match status" value="1"/>
</dbReference>
<keyword evidence="3" id="KW-0238">DNA-binding</keyword>
<evidence type="ECO:0000256" key="1">
    <source>
        <dbReference type="ARBA" id="ARBA00004496"/>
    </source>
</evidence>
<dbReference type="PANTHER" id="PTHR42756">
    <property type="entry name" value="TRANSCRIPTIONAL REGULATOR, MARR"/>
    <property type="match status" value="1"/>
</dbReference>
<keyword evidence="10" id="KW-1185">Reference proteome</keyword>